<dbReference type="PANTHER" id="PTHR34569:SF17">
    <property type="entry name" value="UBIQUITIN-PROTEIN LIGASE ARKADIA-A, PUTATIVE-RELATED"/>
    <property type="match status" value="1"/>
</dbReference>
<organism evidence="1 2">
    <name type="scientific">Dorcoceras hygrometricum</name>
    <dbReference type="NCBI Taxonomy" id="472368"/>
    <lineage>
        <taxon>Eukaryota</taxon>
        <taxon>Viridiplantae</taxon>
        <taxon>Streptophyta</taxon>
        <taxon>Embryophyta</taxon>
        <taxon>Tracheophyta</taxon>
        <taxon>Spermatophyta</taxon>
        <taxon>Magnoliopsida</taxon>
        <taxon>eudicotyledons</taxon>
        <taxon>Gunneridae</taxon>
        <taxon>Pentapetalae</taxon>
        <taxon>asterids</taxon>
        <taxon>lamiids</taxon>
        <taxon>Lamiales</taxon>
        <taxon>Gesneriaceae</taxon>
        <taxon>Didymocarpoideae</taxon>
        <taxon>Trichosporeae</taxon>
        <taxon>Loxocarpinae</taxon>
        <taxon>Dorcoceras</taxon>
    </lineage>
</organism>
<gene>
    <name evidence="1" type="ORF">F511_35868</name>
</gene>
<name>A0A2Z7BT80_9LAMI</name>
<reference evidence="1 2" key="1">
    <citation type="journal article" date="2015" name="Proc. Natl. Acad. Sci. U.S.A.">
        <title>The resurrection genome of Boea hygrometrica: A blueprint for survival of dehydration.</title>
        <authorList>
            <person name="Xiao L."/>
            <person name="Yang G."/>
            <person name="Zhang L."/>
            <person name="Yang X."/>
            <person name="Zhao S."/>
            <person name="Ji Z."/>
            <person name="Zhou Q."/>
            <person name="Hu M."/>
            <person name="Wang Y."/>
            <person name="Chen M."/>
            <person name="Xu Y."/>
            <person name="Jin H."/>
            <person name="Xiao X."/>
            <person name="Hu G."/>
            <person name="Bao F."/>
            <person name="Hu Y."/>
            <person name="Wan P."/>
            <person name="Li L."/>
            <person name="Deng X."/>
            <person name="Kuang T."/>
            <person name="Xiang C."/>
            <person name="Zhu J.K."/>
            <person name="Oliver M.J."/>
            <person name="He Y."/>
        </authorList>
    </citation>
    <scope>NUCLEOTIDE SEQUENCE [LARGE SCALE GENOMIC DNA]</scope>
    <source>
        <strain evidence="2">cv. XS01</strain>
    </source>
</reference>
<protein>
    <submittedName>
        <fullName evidence="1">Uncharacterized protein</fullName>
    </submittedName>
</protein>
<accession>A0A2Z7BT80</accession>
<dbReference type="AlphaFoldDB" id="A0A2Z7BT80"/>
<proteinExistence type="predicted"/>
<dbReference type="OrthoDB" id="1364464at2759"/>
<sequence>MEEELLKLKISPSFKRRFESAISRSGSEQDLPRYTSLKDIMLSTSPQHATGSNEWGQSFSSNISIRNELVKHAASAYVQSATILINRDQDWVDRLKTASVGFCSCLRIPFEPVFRFLSRVFCLIQS</sequence>
<dbReference type="EMBL" id="KV004569">
    <property type="protein sequence ID" value="KZV35487.1"/>
    <property type="molecule type" value="Genomic_DNA"/>
</dbReference>
<evidence type="ECO:0000313" key="2">
    <source>
        <dbReference type="Proteomes" id="UP000250235"/>
    </source>
</evidence>
<dbReference type="PANTHER" id="PTHR34569">
    <property type="entry name" value="EXPRESSED PROTEIN"/>
    <property type="match status" value="1"/>
</dbReference>
<keyword evidence="2" id="KW-1185">Reference proteome</keyword>
<dbReference type="Proteomes" id="UP000250235">
    <property type="component" value="Unassembled WGS sequence"/>
</dbReference>
<evidence type="ECO:0000313" key="1">
    <source>
        <dbReference type="EMBL" id="KZV35487.1"/>
    </source>
</evidence>